<name>A0A6A9QHZ0_ACIIN</name>
<accession>A0A6A9QHZ0</accession>
<feature type="transmembrane region" description="Helical" evidence="5">
    <location>
        <begin position="97"/>
        <end position="118"/>
    </location>
</feature>
<reference evidence="6 7" key="1">
    <citation type="submission" date="2019-10" db="EMBL/GenBank/DDBJ databases">
        <title>Genome Sequences from Six Type Strain Members of the Archaeal Family Sulfolobaceae: Acidianus ambivalens, Acidianus infernus, Metallosphaera prunae, Stygiolobus azoricus, Sulfolobus metallicus, and Sulfurisphaera ohwakuensis.</title>
        <authorList>
            <person name="Counts J.A."/>
            <person name="Kelly R.M."/>
        </authorList>
    </citation>
    <scope>NUCLEOTIDE SEQUENCE [LARGE SCALE GENOMIC DNA]</scope>
    <source>
        <strain evidence="6 7">DSM 3191</strain>
    </source>
</reference>
<dbReference type="EMBL" id="WFIY01000004">
    <property type="protein sequence ID" value="MUM64776.1"/>
    <property type="molecule type" value="Genomic_DNA"/>
</dbReference>
<evidence type="ECO:0000256" key="5">
    <source>
        <dbReference type="RuleBase" id="RU363041"/>
    </source>
</evidence>
<dbReference type="InterPro" id="IPR002781">
    <property type="entry name" value="TM_pro_TauE-like"/>
</dbReference>
<gene>
    <name evidence="6" type="ORF">D1867_05855</name>
</gene>
<evidence type="ECO:0000256" key="2">
    <source>
        <dbReference type="ARBA" id="ARBA00022692"/>
    </source>
</evidence>
<comment type="similarity">
    <text evidence="5">Belongs to the 4-toluene sulfonate uptake permease (TSUP) (TC 2.A.102) family.</text>
</comment>
<dbReference type="OrthoDB" id="12267at2157"/>
<feature type="transmembrane region" description="Helical" evidence="5">
    <location>
        <begin position="124"/>
        <end position="143"/>
    </location>
</feature>
<dbReference type="AlphaFoldDB" id="A0A6A9QHZ0"/>
<dbReference type="RefSeq" id="WP_155863174.1">
    <property type="nucleotide sequence ID" value="NZ_WFIY01000004.1"/>
</dbReference>
<protein>
    <recommendedName>
        <fullName evidence="5">Probable membrane transporter protein</fullName>
    </recommendedName>
</protein>
<keyword evidence="3 5" id="KW-1133">Transmembrane helix</keyword>
<dbReference type="GO" id="GO:0005886">
    <property type="term" value="C:plasma membrane"/>
    <property type="evidence" value="ECO:0007669"/>
    <property type="project" value="UniProtKB-SubCell"/>
</dbReference>
<keyword evidence="5" id="KW-1003">Cell membrane</keyword>
<keyword evidence="4 5" id="KW-0472">Membrane</keyword>
<feature type="transmembrane region" description="Helical" evidence="5">
    <location>
        <begin position="188"/>
        <end position="221"/>
    </location>
</feature>
<evidence type="ECO:0000256" key="1">
    <source>
        <dbReference type="ARBA" id="ARBA00004141"/>
    </source>
</evidence>
<dbReference type="PANTHER" id="PTHR43701:SF2">
    <property type="entry name" value="MEMBRANE TRANSPORTER PROTEIN YJNA-RELATED"/>
    <property type="match status" value="1"/>
</dbReference>
<dbReference type="Proteomes" id="UP000440125">
    <property type="component" value="Unassembled WGS sequence"/>
</dbReference>
<evidence type="ECO:0000313" key="6">
    <source>
        <dbReference type="EMBL" id="MUM64776.1"/>
    </source>
</evidence>
<keyword evidence="7" id="KW-1185">Reference proteome</keyword>
<evidence type="ECO:0000256" key="4">
    <source>
        <dbReference type="ARBA" id="ARBA00023136"/>
    </source>
</evidence>
<feature type="transmembrane region" description="Helical" evidence="5">
    <location>
        <begin position="275"/>
        <end position="293"/>
    </location>
</feature>
<keyword evidence="2 5" id="KW-0812">Transmembrane</keyword>
<feature type="transmembrane region" description="Helical" evidence="5">
    <location>
        <begin position="66"/>
        <end position="85"/>
    </location>
</feature>
<evidence type="ECO:0000313" key="7">
    <source>
        <dbReference type="Proteomes" id="UP000440125"/>
    </source>
</evidence>
<comment type="subcellular location">
    <subcellularLocation>
        <location evidence="5">Cell membrane</location>
        <topology evidence="5">Multi-pass membrane protein</topology>
    </subcellularLocation>
    <subcellularLocation>
        <location evidence="1">Membrane</location>
        <topology evidence="1">Multi-pass membrane protein</topology>
    </subcellularLocation>
</comment>
<feature type="transmembrane region" description="Helical" evidence="5">
    <location>
        <begin position="12"/>
        <end position="43"/>
    </location>
</feature>
<dbReference type="PANTHER" id="PTHR43701">
    <property type="entry name" value="MEMBRANE TRANSPORTER PROTEIN MJ0441-RELATED"/>
    <property type="match status" value="1"/>
</dbReference>
<comment type="caution">
    <text evidence="6">The sequence shown here is derived from an EMBL/GenBank/DDBJ whole genome shotgun (WGS) entry which is preliminary data.</text>
</comment>
<evidence type="ECO:0000256" key="3">
    <source>
        <dbReference type="ARBA" id="ARBA00022989"/>
    </source>
</evidence>
<dbReference type="InterPro" id="IPR051598">
    <property type="entry name" value="TSUP/Inactive_protease-like"/>
</dbReference>
<feature type="transmembrane region" description="Helical" evidence="5">
    <location>
        <begin position="241"/>
        <end position="263"/>
    </location>
</feature>
<proteinExistence type="inferred from homology"/>
<sequence length="304" mass="31866">MITIVVTPIEYILAIISGVLVGFSLGLIGGGGSILAVPLLLYFVGLATVPPQYASNPTLAHEYSDYVAHVALGTTALAVGLNAYINSYMHFRKGNVRLPEGIMFTIPGVVGAMLGGYASHITPGQSLLFFFGILMIVVALLMLRPQKQATKTIAKTQTTQISLRGFSALSIKSLTSDVSIKKVIPTGFIVGFASGYFGIGGGFLIVPGLLFSTGLCMIKAVGTSLISVGTFGITSAAVYAYYGYVLPLVSIAYLVGGIAGGYAGASIASRMPRGMLRKIFAGIIIAVAIYIMYENINGLMVLFH</sequence>
<organism evidence="6 7">
    <name type="scientific">Acidianus infernus</name>
    <dbReference type="NCBI Taxonomy" id="12915"/>
    <lineage>
        <taxon>Archaea</taxon>
        <taxon>Thermoproteota</taxon>
        <taxon>Thermoprotei</taxon>
        <taxon>Sulfolobales</taxon>
        <taxon>Sulfolobaceae</taxon>
        <taxon>Acidianus</taxon>
    </lineage>
</organism>
<dbReference type="Pfam" id="PF01925">
    <property type="entry name" value="TauE"/>
    <property type="match status" value="1"/>
</dbReference>